<dbReference type="InterPro" id="IPR021133">
    <property type="entry name" value="HEAT_type_2"/>
</dbReference>
<evidence type="ECO:0000256" key="4">
    <source>
        <dbReference type="ARBA" id="ARBA00023212"/>
    </source>
</evidence>
<dbReference type="SMART" id="SM01349">
    <property type="entry name" value="TOG"/>
    <property type="match status" value="1"/>
</dbReference>
<sequence length="273" mass="31377">MEENDNMDYFYKQVLQKDVTRRLQVGPDLIDYLSDPQRSWDVEQDKPRLDKTIDELTGWVNSSNYKVALLGIDIVSAFVDRLTERFRSYIITVLPALVDRLGDAKDQVREQAQALILKLMEQTATPMYVWERLFSGFKHKTWRSREGLCLCLVATLNAYGAQPLSLSKFVPHLCSLTGDQNPQVREAAMTSLVEVYRHVGEKVRIDLNKRDLPSARLQNILSRFDEVLNSGNMALSLSQGKRQSLTPFTRRVSHKHSLPKKLAVHKVHVNRKL</sequence>
<dbReference type="PROSITE" id="PS50077">
    <property type="entry name" value="HEAT_REPEAT"/>
    <property type="match status" value="1"/>
</dbReference>
<dbReference type="GO" id="GO:0051010">
    <property type="term" value="F:microtubule plus-end binding"/>
    <property type="evidence" value="ECO:0007669"/>
    <property type="project" value="InterPro"/>
</dbReference>
<dbReference type="Pfam" id="PF21041">
    <property type="entry name" value="XMAP215_CLASP_TOG"/>
    <property type="match status" value="1"/>
</dbReference>
<name>A0A8C2EC28_CYPCA</name>
<evidence type="ECO:0000313" key="9">
    <source>
        <dbReference type="Proteomes" id="UP000694701"/>
    </source>
</evidence>
<dbReference type="GO" id="GO:0030951">
    <property type="term" value="P:establishment or maintenance of microtubule cytoskeleton polarity"/>
    <property type="evidence" value="ECO:0007669"/>
    <property type="project" value="InterPro"/>
</dbReference>
<evidence type="ECO:0000256" key="6">
    <source>
        <dbReference type="PROSITE-ProRule" id="PRU00103"/>
    </source>
</evidence>
<accession>A0A8C2EC28</accession>
<evidence type="ECO:0000256" key="2">
    <source>
        <dbReference type="ARBA" id="ARBA00022490"/>
    </source>
</evidence>
<keyword evidence="3" id="KW-0677">Repeat</keyword>
<dbReference type="InterPro" id="IPR045110">
    <property type="entry name" value="XMAP215"/>
</dbReference>
<evidence type="ECO:0000256" key="5">
    <source>
        <dbReference type="ARBA" id="ARBA00025722"/>
    </source>
</evidence>
<protein>
    <recommendedName>
        <fullName evidence="7">TOG domain-containing protein</fullName>
    </recommendedName>
</protein>
<proteinExistence type="inferred from homology"/>
<dbReference type="PANTHER" id="PTHR12609">
    <property type="entry name" value="MICROTUBULE ASSOCIATED PROTEIN XMAP215"/>
    <property type="match status" value="1"/>
</dbReference>
<dbReference type="Ensembl" id="ENSCCRT00020041794.1">
    <property type="protein sequence ID" value="ENSCCRP00020038287.1"/>
    <property type="gene ID" value="ENSCCRG00020017082.1"/>
</dbReference>
<dbReference type="Proteomes" id="UP000694701">
    <property type="component" value="Unplaced"/>
</dbReference>
<dbReference type="GO" id="GO:0005856">
    <property type="term" value="C:cytoskeleton"/>
    <property type="evidence" value="ECO:0007669"/>
    <property type="project" value="UniProtKB-SubCell"/>
</dbReference>
<keyword evidence="4" id="KW-0206">Cytoskeleton</keyword>
<reference evidence="8" key="1">
    <citation type="submission" date="2025-08" db="UniProtKB">
        <authorList>
            <consortium name="Ensembl"/>
        </authorList>
    </citation>
    <scope>IDENTIFICATION</scope>
</reference>
<dbReference type="GO" id="GO:0046785">
    <property type="term" value="P:microtubule polymerization"/>
    <property type="evidence" value="ECO:0007669"/>
    <property type="project" value="InterPro"/>
</dbReference>
<keyword evidence="2" id="KW-0963">Cytoplasm</keyword>
<dbReference type="Gene3D" id="1.25.10.10">
    <property type="entry name" value="Leucine-rich Repeat Variant"/>
    <property type="match status" value="1"/>
</dbReference>
<dbReference type="SUPFAM" id="SSF48371">
    <property type="entry name" value="ARM repeat"/>
    <property type="match status" value="1"/>
</dbReference>
<dbReference type="InterPro" id="IPR034085">
    <property type="entry name" value="TOG"/>
</dbReference>
<comment type="similarity">
    <text evidence="5">Belongs to the TOG/XMAP215 family.</text>
</comment>
<dbReference type="GO" id="GO:0061863">
    <property type="term" value="F:microtubule plus end polymerase"/>
    <property type="evidence" value="ECO:0007669"/>
    <property type="project" value="InterPro"/>
</dbReference>
<dbReference type="AlphaFoldDB" id="A0A8C2EC28"/>
<evidence type="ECO:0000256" key="3">
    <source>
        <dbReference type="ARBA" id="ARBA00022737"/>
    </source>
</evidence>
<dbReference type="InterPro" id="IPR011989">
    <property type="entry name" value="ARM-like"/>
</dbReference>
<feature type="domain" description="TOG" evidence="7">
    <location>
        <begin position="8"/>
        <end position="233"/>
    </location>
</feature>
<evidence type="ECO:0000259" key="7">
    <source>
        <dbReference type="SMART" id="SM01349"/>
    </source>
</evidence>
<evidence type="ECO:0000256" key="1">
    <source>
        <dbReference type="ARBA" id="ARBA00004245"/>
    </source>
</evidence>
<evidence type="ECO:0000313" key="8">
    <source>
        <dbReference type="Ensembl" id="ENSCCRP00020038287.1"/>
    </source>
</evidence>
<dbReference type="GO" id="GO:0007051">
    <property type="term" value="P:spindle organization"/>
    <property type="evidence" value="ECO:0007669"/>
    <property type="project" value="InterPro"/>
</dbReference>
<organism evidence="8 9">
    <name type="scientific">Cyprinus carpio</name>
    <name type="common">Common carp</name>
    <dbReference type="NCBI Taxonomy" id="7962"/>
    <lineage>
        <taxon>Eukaryota</taxon>
        <taxon>Metazoa</taxon>
        <taxon>Chordata</taxon>
        <taxon>Craniata</taxon>
        <taxon>Vertebrata</taxon>
        <taxon>Euteleostomi</taxon>
        <taxon>Actinopterygii</taxon>
        <taxon>Neopterygii</taxon>
        <taxon>Teleostei</taxon>
        <taxon>Ostariophysi</taxon>
        <taxon>Cypriniformes</taxon>
        <taxon>Cyprinidae</taxon>
        <taxon>Cyprininae</taxon>
        <taxon>Cyprinus</taxon>
    </lineage>
</organism>
<comment type="subcellular location">
    <subcellularLocation>
        <location evidence="1">Cytoplasm</location>
        <location evidence="1">Cytoskeleton</location>
    </subcellularLocation>
</comment>
<dbReference type="InterPro" id="IPR016024">
    <property type="entry name" value="ARM-type_fold"/>
</dbReference>
<feature type="repeat" description="HEAT" evidence="6">
    <location>
        <begin position="169"/>
        <end position="207"/>
    </location>
</feature>
<dbReference type="InterPro" id="IPR048491">
    <property type="entry name" value="XMAP215_CLASP_TOG"/>
</dbReference>